<feature type="compositionally biased region" description="Low complexity" evidence="2">
    <location>
        <begin position="301"/>
        <end position="312"/>
    </location>
</feature>
<name>A0ABN9PPI0_9DINO</name>
<evidence type="ECO:0000313" key="4">
    <source>
        <dbReference type="Proteomes" id="UP001189429"/>
    </source>
</evidence>
<comment type="caution">
    <text evidence="3">The sequence shown here is derived from an EMBL/GenBank/DDBJ whole genome shotgun (WGS) entry which is preliminary data.</text>
</comment>
<reference evidence="3" key="1">
    <citation type="submission" date="2023-10" db="EMBL/GenBank/DDBJ databases">
        <authorList>
            <person name="Chen Y."/>
            <person name="Shah S."/>
            <person name="Dougan E. K."/>
            <person name="Thang M."/>
            <person name="Chan C."/>
        </authorList>
    </citation>
    <scope>NUCLEOTIDE SEQUENCE [LARGE SCALE GENOMIC DNA]</scope>
</reference>
<feature type="compositionally biased region" description="Basic and acidic residues" evidence="2">
    <location>
        <begin position="313"/>
        <end position="325"/>
    </location>
</feature>
<dbReference type="Proteomes" id="UP001189429">
    <property type="component" value="Unassembled WGS sequence"/>
</dbReference>
<protein>
    <submittedName>
        <fullName evidence="3">Uncharacterized protein</fullName>
    </submittedName>
</protein>
<evidence type="ECO:0000256" key="2">
    <source>
        <dbReference type="SAM" id="MobiDB-lite"/>
    </source>
</evidence>
<organism evidence="3 4">
    <name type="scientific">Prorocentrum cordatum</name>
    <dbReference type="NCBI Taxonomy" id="2364126"/>
    <lineage>
        <taxon>Eukaryota</taxon>
        <taxon>Sar</taxon>
        <taxon>Alveolata</taxon>
        <taxon>Dinophyceae</taxon>
        <taxon>Prorocentrales</taxon>
        <taxon>Prorocentraceae</taxon>
        <taxon>Prorocentrum</taxon>
    </lineage>
</organism>
<feature type="compositionally biased region" description="Basic and acidic residues" evidence="2">
    <location>
        <begin position="239"/>
        <end position="274"/>
    </location>
</feature>
<feature type="coiled-coil region" evidence="1">
    <location>
        <begin position="328"/>
        <end position="390"/>
    </location>
</feature>
<dbReference type="Gene3D" id="1.20.5.1700">
    <property type="match status" value="1"/>
</dbReference>
<evidence type="ECO:0000313" key="3">
    <source>
        <dbReference type="EMBL" id="CAK0793618.1"/>
    </source>
</evidence>
<gene>
    <name evidence="3" type="ORF">PCOR1329_LOCUS3862</name>
</gene>
<evidence type="ECO:0000256" key="1">
    <source>
        <dbReference type="SAM" id="Coils"/>
    </source>
</evidence>
<feature type="region of interest" description="Disordered" evidence="2">
    <location>
        <begin position="223"/>
        <end position="328"/>
    </location>
</feature>
<keyword evidence="1" id="KW-0175">Coiled coil</keyword>
<keyword evidence="4" id="KW-1185">Reference proteome</keyword>
<dbReference type="EMBL" id="CAUYUJ010001002">
    <property type="protein sequence ID" value="CAK0793618.1"/>
    <property type="molecule type" value="Genomic_DNA"/>
</dbReference>
<sequence>MTTSSLGTLDFLKQWGVSREACLFESNTSFDVTLVCHEARSVDVSHGDQLFVSVRVAQKVHAEEARAAIGAACQLKAVDVDTNLLLCLWAARDEASSRDEARRRACGELHIPLHRLATHFDGMLYQTWVTLDLPGLNDSVASIGFGGEDGAFDQRLAEGARQNLQPRICLSICKTSELPASGKLLLQVDAADASRERQWGPLLKSQQQHSVLSKVLHLQLSTAVESPDAVEQTARTTSKLREVQDRAAAQRDDLAQVRRSLEEANARLADERTAASRSSDGPLTEADGKVPPPFQEHGRASADGASAAQTARRQAEVERLREESAKVSLEANQKIDAANERIRTLRRERDEARAEAERTQQEVKQLNDHQAELQEETHQLSQQIQDLLKIVEDLHDSCVGSGQDYLDNMRQSIDSITKNFQFR</sequence>
<proteinExistence type="predicted"/>
<accession>A0ABN9PPI0</accession>